<dbReference type="STRING" id="564608.C1MT46"/>
<dbReference type="OrthoDB" id="196131at2759"/>
<dbReference type="GO" id="GO:0003724">
    <property type="term" value="F:RNA helicase activity"/>
    <property type="evidence" value="ECO:0007669"/>
    <property type="project" value="UniProtKB-EC"/>
</dbReference>
<keyword evidence="12" id="KW-1185">Reference proteome</keyword>
<feature type="domain" description="DEAD-box RNA helicase Q" evidence="10">
    <location>
        <begin position="60"/>
        <end position="88"/>
    </location>
</feature>
<dbReference type="Proteomes" id="UP000001876">
    <property type="component" value="Unassembled WGS sequence"/>
</dbReference>
<dbReference type="InterPro" id="IPR000629">
    <property type="entry name" value="RNA-helicase_DEAD-box_CS"/>
</dbReference>
<feature type="short sequence motif" description="Q motif" evidence="6">
    <location>
        <begin position="60"/>
        <end position="88"/>
    </location>
</feature>
<dbReference type="KEGG" id="mpp:MICPUCDRAFT_33435"/>
<dbReference type="GO" id="GO:0003676">
    <property type="term" value="F:nucleic acid binding"/>
    <property type="evidence" value="ECO:0007669"/>
    <property type="project" value="InterPro"/>
</dbReference>
<dbReference type="CDD" id="cd17966">
    <property type="entry name" value="DEADc_DDX5_DDX17"/>
    <property type="match status" value="1"/>
</dbReference>
<evidence type="ECO:0000256" key="1">
    <source>
        <dbReference type="ARBA" id="ARBA00012552"/>
    </source>
</evidence>
<sequence length="485" mass="51845">MPRFTEKEMPAEDWSDADVFEKNFYLEHPDVSSRDAAAVASHRAKHAIAVSGRDPPSPITTFEEASFPDYVLSELRAAGFPTPTPIQSQAWPTVLSGRDVVAVAETGSGKTLSFLLPAVVHVNAQPYLEPGDGPIALVLAPTRELAVQIQAEAAIFGASSKIKSACVYGGAPKGPQVSALRDGVEICAATPGRLIDFIETRAVSLRRVTYFVLDEADRMLDMGFEPQIRKISDRIRPDRQTLLFTATWPKEVEGVAADFLHDPVTVRVGDASLKANVNIAQSVDVMDEDEKYGKLVSLLERQLDGGGKSAEDAEYAAASPRRIIVFLASKAKVDAVTRRLRTDGFPALSIHGDKSQEEREWVLGEFRAGTSPVMLATDVAARGLDVKDVRCVINHDFPSSGASYLTLDYVHRVGRTGRAGARGEAHSFFTSADARHAKALCALLRDGGCAVPDALARHVEASSRLADGLSRGSLGGGGRGGGGGT</sequence>
<name>C1MT46_MICPC</name>
<dbReference type="SMART" id="SM00490">
    <property type="entry name" value="HELICc"/>
    <property type="match status" value="1"/>
</dbReference>
<evidence type="ECO:0000256" key="6">
    <source>
        <dbReference type="PROSITE-ProRule" id="PRU00552"/>
    </source>
</evidence>
<dbReference type="SMART" id="SM00487">
    <property type="entry name" value="DEXDc"/>
    <property type="match status" value="1"/>
</dbReference>
<dbReference type="RefSeq" id="XP_003058799.1">
    <property type="nucleotide sequence ID" value="XM_003058753.1"/>
</dbReference>
<comment type="similarity">
    <text evidence="7">Belongs to the DEAD box helicase family.</text>
</comment>
<keyword evidence="5 7" id="KW-0067">ATP-binding</keyword>
<dbReference type="EC" id="3.6.4.13" evidence="1"/>
<dbReference type="Gene3D" id="3.40.50.300">
    <property type="entry name" value="P-loop containing nucleotide triphosphate hydrolases"/>
    <property type="match status" value="2"/>
</dbReference>
<dbReference type="OMA" id="HRIGMLT"/>
<evidence type="ECO:0000313" key="12">
    <source>
        <dbReference type="Proteomes" id="UP000001876"/>
    </source>
</evidence>
<dbReference type="eggNOG" id="KOG0331">
    <property type="taxonomic scope" value="Eukaryota"/>
</dbReference>
<evidence type="ECO:0000256" key="2">
    <source>
        <dbReference type="ARBA" id="ARBA00022741"/>
    </source>
</evidence>
<dbReference type="GO" id="GO:0005524">
    <property type="term" value="F:ATP binding"/>
    <property type="evidence" value="ECO:0007669"/>
    <property type="project" value="UniProtKB-KW"/>
</dbReference>
<protein>
    <recommendedName>
        <fullName evidence="1">RNA helicase</fullName>
        <ecNumber evidence="1">3.6.4.13</ecNumber>
    </recommendedName>
</protein>
<dbReference type="PROSITE" id="PS51192">
    <property type="entry name" value="HELICASE_ATP_BIND_1"/>
    <property type="match status" value="1"/>
</dbReference>
<evidence type="ECO:0000256" key="3">
    <source>
        <dbReference type="ARBA" id="ARBA00022801"/>
    </source>
</evidence>
<evidence type="ECO:0000259" key="8">
    <source>
        <dbReference type="PROSITE" id="PS51192"/>
    </source>
</evidence>
<dbReference type="GO" id="GO:0016787">
    <property type="term" value="F:hydrolase activity"/>
    <property type="evidence" value="ECO:0007669"/>
    <property type="project" value="UniProtKB-KW"/>
</dbReference>
<dbReference type="Pfam" id="PF00270">
    <property type="entry name" value="DEAD"/>
    <property type="match status" value="1"/>
</dbReference>
<dbReference type="EMBL" id="GG663739">
    <property type="protein sequence ID" value="EEH57254.1"/>
    <property type="molecule type" value="Genomic_DNA"/>
</dbReference>
<accession>C1MT46</accession>
<dbReference type="PROSITE" id="PS00039">
    <property type="entry name" value="DEAD_ATP_HELICASE"/>
    <property type="match status" value="1"/>
</dbReference>
<dbReference type="AlphaFoldDB" id="C1MT46"/>
<organism evidence="12">
    <name type="scientific">Micromonas pusilla (strain CCMP1545)</name>
    <name type="common">Picoplanktonic green alga</name>
    <dbReference type="NCBI Taxonomy" id="564608"/>
    <lineage>
        <taxon>Eukaryota</taxon>
        <taxon>Viridiplantae</taxon>
        <taxon>Chlorophyta</taxon>
        <taxon>Mamiellophyceae</taxon>
        <taxon>Mamiellales</taxon>
        <taxon>Mamiellaceae</taxon>
        <taxon>Micromonas</taxon>
    </lineage>
</organism>
<dbReference type="InterPro" id="IPR027417">
    <property type="entry name" value="P-loop_NTPase"/>
</dbReference>
<dbReference type="InterPro" id="IPR001650">
    <property type="entry name" value="Helicase_C-like"/>
</dbReference>
<dbReference type="Pfam" id="PF00271">
    <property type="entry name" value="Helicase_C"/>
    <property type="match status" value="1"/>
</dbReference>
<dbReference type="CDD" id="cd18787">
    <property type="entry name" value="SF2_C_DEAD"/>
    <property type="match status" value="1"/>
</dbReference>
<dbReference type="InterPro" id="IPR014001">
    <property type="entry name" value="Helicase_ATP-bd"/>
</dbReference>
<feature type="domain" description="Helicase ATP-binding" evidence="8">
    <location>
        <begin position="91"/>
        <end position="266"/>
    </location>
</feature>
<evidence type="ECO:0000259" key="10">
    <source>
        <dbReference type="PROSITE" id="PS51195"/>
    </source>
</evidence>
<dbReference type="PROSITE" id="PS51194">
    <property type="entry name" value="HELICASE_CTER"/>
    <property type="match status" value="1"/>
</dbReference>
<evidence type="ECO:0000313" key="11">
    <source>
        <dbReference type="EMBL" id="EEH57254.1"/>
    </source>
</evidence>
<dbReference type="PANTHER" id="PTHR47958">
    <property type="entry name" value="ATP-DEPENDENT RNA HELICASE DBP3"/>
    <property type="match status" value="1"/>
</dbReference>
<dbReference type="InterPro" id="IPR014014">
    <property type="entry name" value="RNA_helicase_DEAD_Q_motif"/>
</dbReference>
<dbReference type="GeneID" id="9684238"/>
<keyword evidence="4 7" id="KW-0347">Helicase</keyword>
<evidence type="ECO:0000259" key="9">
    <source>
        <dbReference type="PROSITE" id="PS51194"/>
    </source>
</evidence>
<proteinExistence type="inferred from homology"/>
<dbReference type="SUPFAM" id="SSF52540">
    <property type="entry name" value="P-loop containing nucleoside triphosphate hydrolases"/>
    <property type="match status" value="2"/>
</dbReference>
<keyword evidence="2 7" id="KW-0547">Nucleotide-binding</keyword>
<evidence type="ECO:0000256" key="4">
    <source>
        <dbReference type="ARBA" id="ARBA00022806"/>
    </source>
</evidence>
<evidence type="ECO:0000256" key="7">
    <source>
        <dbReference type="RuleBase" id="RU000492"/>
    </source>
</evidence>
<dbReference type="InterPro" id="IPR011545">
    <property type="entry name" value="DEAD/DEAH_box_helicase_dom"/>
</dbReference>
<reference evidence="11 12" key="1">
    <citation type="journal article" date="2009" name="Science">
        <title>Green evolution and dynamic adaptations revealed by genomes of the marine picoeukaryotes Micromonas.</title>
        <authorList>
            <person name="Worden A.Z."/>
            <person name="Lee J.H."/>
            <person name="Mock T."/>
            <person name="Rouze P."/>
            <person name="Simmons M.P."/>
            <person name="Aerts A.L."/>
            <person name="Allen A.E."/>
            <person name="Cuvelier M.L."/>
            <person name="Derelle E."/>
            <person name="Everett M.V."/>
            <person name="Foulon E."/>
            <person name="Grimwood J."/>
            <person name="Gundlach H."/>
            <person name="Henrissat B."/>
            <person name="Napoli C."/>
            <person name="McDonald S.M."/>
            <person name="Parker M.S."/>
            <person name="Rombauts S."/>
            <person name="Salamov A."/>
            <person name="Von Dassow P."/>
            <person name="Badger J.H."/>
            <person name="Coutinho P.M."/>
            <person name="Demir E."/>
            <person name="Dubchak I."/>
            <person name="Gentemann C."/>
            <person name="Eikrem W."/>
            <person name="Gready J.E."/>
            <person name="John U."/>
            <person name="Lanier W."/>
            <person name="Lindquist E.A."/>
            <person name="Lucas S."/>
            <person name="Mayer K.F."/>
            <person name="Moreau H."/>
            <person name="Not F."/>
            <person name="Otillar R."/>
            <person name="Panaud O."/>
            <person name="Pangilinan J."/>
            <person name="Paulsen I."/>
            <person name="Piegu B."/>
            <person name="Poliakov A."/>
            <person name="Robbens S."/>
            <person name="Schmutz J."/>
            <person name="Toulza E."/>
            <person name="Wyss T."/>
            <person name="Zelensky A."/>
            <person name="Zhou K."/>
            <person name="Armbrust E.V."/>
            <person name="Bhattacharya D."/>
            <person name="Goodenough U.W."/>
            <person name="Van de Peer Y."/>
            <person name="Grigoriev I.V."/>
        </authorList>
    </citation>
    <scope>NUCLEOTIDE SEQUENCE [LARGE SCALE GENOMIC DNA]</scope>
    <source>
        <strain evidence="11 12">CCMP1545</strain>
    </source>
</reference>
<keyword evidence="3 7" id="KW-0378">Hydrolase</keyword>
<feature type="domain" description="Helicase C-terminal" evidence="9">
    <location>
        <begin position="310"/>
        <end position="459"/>
    </location>
</feature>
<evidence type="ECO:0000256" key="5">
    <source>
        <dbReference type="ARBA" id="ARBA00022840"/>
    </source>
</evidence>
<gene>
    <name evidence="11" type="ORF">MICPUCDRAFT_33435</name>
</gene>
<dbReference type="FunFam" id="3.40.50.300:FF:000079">
    <property type="entry name" value="probable ATP-dependent RNA helicase DDX17"/>
    <property type="match status" value="1"/>
</dbReference>
<dbReference type="PROSITE" id="PS51195">
    <property type="entry name" value="Q_MOTIF"/>
    <property type="match status" value="1"/>
</dbReference>